<accession>D8MBN1</accession>
<keyword evidence="5" id="KW-1185">Reference proteome</keyword>
<dbReference type="GO" id="GO:0031956">
    <property type="term" value="F:medium-chain fatty acid-CoA ligase activity"/>
    <property type="evidence" value="ECO:0007669"/>
    <property type="project" value="TreeGrafter"/>
</dbReference>
<proteinExistence type="inferred from homology"/>
<dbReference type="SUPFAM" id="SSF56801">
    <property type="entry name" value="Acetyl-CoA synthetase-like"/>
    <property type="match status" value="1"/>
</dbReference>
<dbReference type="PANTHER" id="PTHR43201">
    <property type="entry name" value="ACYL-COA SYNTHETASE"/>
    <property type="match status" value="1"/>
</dbReference>
<dbReference type="OrthoDB" id="10253869at2759"/>
<organism evidence="4">
    <name type="scientific">Blastocystis hominis</name>
    <dbReference type="NCBI Taxonomy" id="12968"/>
    <lineage>
        <taxon>Eukaryota</taxon>
        <taxon>Sar</taxon>
        <taxon>Stramenopiles</taxon>
        <taxon>Bigyra</taxon>
        <taxon>Opalozoa</taxon>
        <taxon>Opalinata</taxon>
        <taxon>Blastocystidae</taxon>
        <taxon>Blastocystis</taxon>
    </lineage>
</organism>
<dbReference type="InterPro" id="IPR042099">
    <property type="entry name" value="ANL_N_sf"/>
</dbReference>
<dbReference type="GO" id="GO:0006631">
    <property type="term" value="P:fatty acid metabolic process"/>
    <property type="evidence" value="ECO:0007669"/>
    <property type="project" value="TreeGrafter"/>
</dbReference>
<dbReference type="Gene3D" id="3.40.50.12780">
    <property type="entry name" value="N-terminal domain of ligase-like"/>
    <property type="match status" value="1"/>
</dbReference>
<reference evidence="4" key="1">
    <citation type="submission" date="2010-02" db="EMBL/GenBank/DDBJ databases">
        <title>Sequencing and annotation of the Blastocystis hominis genome.</title>
        <authorList>
            <person name="Wincker P."/>
        </authorList>
    </citation>
    <scope>NUCLEOTIDE SEQUENCE</scope>
    <source>
        <strain evidence="4">Singapore isolate B</strain>
    </source>
</reference>
<dbReference type="PANTHER" id="PTHR43201:SF5">
    <property type="entry name" value="MEDIUM-CHAIN ACYL-COA LIGASE ACSF2, MITOCHONDRIAL"/>
    <property type="match status" value="1"/>
</dbReference>
<dbReference type="Pfam" id="PF00501">
    <property type="entry name" value="AMP-binding"/>
    <property type="match status" value="1"/>
</dbReference>
<dbReference type="RefSeq" id="XP_012899518.1">
    <property type="nucleotide sequence ID" value="XM_013044064.1"/>
</dbReference>
<comment type="similarity">
    <text evidence="1">Belongs to the ATP-dependent AMP-binding enzyme family.</text>
</comment>
<gene>
    <name evidence="4" type="ORF">GSBLH_T00005068001</name>
</gene>
<evidence type="ECO:0000256" key="2">
    <source>
        <dbReference type="ARBA" id="ARBA00022598"/>
    </source>
</evidence>
<protein>
    <recommendedName>
        <fullName evidence="3">AMP-dependent synthetase/ligase domain-containing protein</fullName>
    </recommendedName>
</protein>
<sequence length="334" mass="37168">MMASRNVRLASTVVGSTFEAVKVLPYKNAIKFANENIHFNYKTMMNNVRMLANGFYELGMKPGDSVMAWTDSRSETLTAFYACSMTGLRLVTVDPKIKDADVFVDVLREADPTLLLYSPSSTQGEREGVLKSLVPELDSVRLATMVEPLKSRQFRHLRAVASTEWDHSSLNGVTNFRTLLVDQVFPDLVAEVSKRLEAEPETVLLRSYAYSDGRVLKSKDLTQKQVNDAATRIAKKLQLTADSILCLDLPMYLPISLMSAVACLQKNAMFVVPKASCVQVVRETLEKENASHVLTSKTHCPLLQEQPAKTLKMGLYPTECCVCKPTTGLETVKF</sequence>
<evidence type="ECO:0000259" key="3">
    <source>
        <dbReference type="Pfam" id="PF00501"/>
    </source>
</evidence>
<dbReference type="InParanoid" id="D8MBN1"/>
<dbReference type="InterPro" id="IPR000873">
    <property type="entry name" value="AMP-dep_synth/lig_dom"/>
</dbReference>
<evidence type="ECO:0000313" key="5">
    <source>
        <dbReference type="Proteomes" id="UP000008312"/>
    </source>
</evidence>
<dbReference type="Proteomes" id="UP000008312">
    <property type="component" value="Unassembled WGS sequence"/>
</dbReference>
<evidence type="ECO:0000313" key="4">
    <source>
        <dbReference type="EMBL" id="CBK25470.2"/>
    </source>
</evidence>
<evidence type="ECO:0000256" key="1">
    <source>
        <dbReference type="ARBA" id="ARBA00006432"/>
    </source>
</evidence>
<dbReference type="EMBL" id="FN668691">
    <property type="protein sequence ID" value="CBK25470.2"/>
    <property type="molecule type" value="Genomic_DNA"/>
</dbReference>
<feature type="domain" description="AMP-dependent synthetase/ligase" evidence="3">
    <location>
        <begin position="20"/>
        <end position="162"/>
    </location>
</feature>
<dbReference type="AlphaFoldDB" id="D8MBN1"/>
<name>D8MBN1_BLAHO</name>
<dbReference type="GeneID" id="24922050"/>
<dbReference type="OMA" id="KQDVRWS"/>
<keyword evidence="2" id="KW-0436">Ligase</keyword>